<dbReference type="InterPro" id="IPR012947">
    <property type="entry name" value="tRNA_SAD"/>
</dbReference>
<dbReference type="SMART" id="SM00863">
    <property type="entry name" value="tRNA_SAD"/>
    <property type="match status" value="1"/>
</dbReference>
<feature type="binding site" evidence="11">
    <location>
        <position position="676"/>
    </location>
    <ligand>
        <name>Zn(2+)</name>
        <dbReference type="ChEBI" id="CHEBI:29105"/>
    </ligand>
</feature>
<dbReference type="EMBL" id="CP061336">
    <property type="protein sequence ID" value="QNU66092.1"/>
    <property type="molecule type" value="Genomic_DNA"/>
</dbReference>
<dbReference type="RefSeq" id="WP_137696838.1">
    <property type="nucleotide sequence ID" value="NZ_CP061336.1"/>
</dbReference>
<dbReference type="PANTHER" id="PTHR11777">
    <property type="entry name" value="ALANYL-TRNA SYNTHETASE"/>
    <property type="match status" value="1"/>
</dbReference>
<dbReference type="Gene3D" id="3.30.930.10">
    <property type="entry name" value="Bira Bifunctional Protein, Domain 2"/>
    <property type="match status" value="1"/>
</dbReference>
<name>A0A4U7JJI6_9FIRM</name>
<dbReference type="Gene3D" id="3.10.310.40">
    <property type="match status" value="1"/>
</dbReference>
<feature type="binding site" evidence="11">
    <location>
        <position position="574"/>
    </location>
    <ligand>
        <name>Zn(2+)</name>
        <dbReference type="ChEBI" id="CHEBI:29105"/>
    </ligand>
</feature>
<comment type="similarity">
    <text evidence="1 11">Belongs to the class-II aminoacyl-tRNA synthetase family.</text>
</comment>
<sequence>MYKITSDEIRTIFLEYFQKHNHKKISESSVIPENDPTLLFINSGMAPLKNYFTGEEVPPASNLCNIQPCIRTIDIDDIGDRHHLTSFEMLGSWSFNNYFKEDAIKLAFELLTEGFKIPKEKLYATVFMGSKELNLEPDTESIEIWQKVGMDRSHIVPQPFEDNFWGPTAETGPCGPCTEVFYDTGEEFGEAYVEGGVFDTKKRYIEIWNAGVFMQLNKLADGTYEPLKFKSVDTGAGLERLTMTLNKLNSVYEIDSLRPIVEIIKKQCASLNPDSDIPEQKINILSDHLRTVTILLAAGAVPSNTGRGYVPRKLIRKCCTILAKYKMDNFNFQEVLDRVIEHYKKYYSHFETNRKQIHDVFNKEVESYSAVLKDGTARIEKMCEGKTTISGKDAFVLVTSYGLPFDFIQDYAAEHGMTIDKEEYDNEIKHHKEISKLGNNEEGGSGNSLEALKGMAANFTKTVFVGYEELSCTGHVIGIIKDNEEVEAALANEQAIIVTDKSCFYAESGGQIADTGVMDSGDMQLQVTDVKKVDDIFFHFVNILNGQARIDQTVNMKVDAERRTKIEANHSAVHLLQKALRIHLGDSVKQAGSLVTDDRLRFDFHCDKKLESDVLDAIEATVNQFISENYTRDVKETTYEQAVKEGALAFFSDKYSDLVRMVSFGDVSKELCGGTHISSTGRIGFCKIISEESAGRGIRRIVALTRKEAVAYVQEELKLLNDISAKLRVPKKQILSKLDTLGTKKEQPINVEFSVMTKEQISKKTMQGANGISYMTNEYAAMTDEVRDEAIRVAEIIKGVVCFYSIADGKVQLTIAIDKELSKTCNANGVIKKALAYLDGKGGGSAYLARGSGNNANGLKDMLENFKTFF</sequence>
<feature type="domain" description="Alanyl-transfer RNA synthetases family profile" evidence="12">
    <location>
        <begin position="4"/>
        <end position="715"/>
    </location>
</feature>
<keyword evidence="7 11" id="KW-0648">Protein biosynthesis</keyword>
<dbReference type="GO" id="GO:0002161">
    <property type="term" value="F:aminoacyl-tRNA deacylase activity"/>
    <property type="evidence" value="ECO:0007669"/>
    <property type="project" value="TreeGrafter"/>
</dbReference>
<dbReference type="Pfam" id="PF01411">
    <property type="entry name" value="tRNA-synt_2c"/>
    <property type="match status" value="1"/>
</dbReference>
<dbReference type="CDD" id="cd00673">
    <property type="entry name" value="AlaRS_core"/>
    <property type="match status" value="1"/>
</dbReference>
<evidence type="ECO:0000256" key="2">
    <source>
        <dbReference type="ARBA" id="ARBA00022555"/>
    </source>
</evidence>
<dbReference type="GO" id="GO:0006419">
    <property type="term" value="P:alanyl-tRNA aminoacylation"/>
    <property type="evidence" value="ECO:0007669"/>
    <property type="project" value="UniProtKB-UniRule"/>
</dbReference>
<evidence type="ECO:0000256" key="5">
    <source>
        <dbReference type="ARBA" id="ARBA00022840"/>
    </source>
</evidence>
<comment type="subcellular location">
    <subcellularLocation>
        <location evidence="11">Cytoplasm</location>
    </subcellularLocation>
</comment>
<dbReference type="InterPro" id="IPR002318">
    <property type="entry name" value="Ala-tRNA-lgiase_IIc"/>
</dbReference>
<dbReference type="GO" id="GO:0005829">
    <property type="term" value="C:cytosol"/>
    <property type="evidence" value="ECO:0007669"/>
    <property type="project" value="TreeGrafter"/>
</dbReference>
<dbReference type="InterPro" id="IPR018165">
    <property type="entry name" value="Ala-tRNA-synth_IIc_core"/>
</dbReference>
<evidence type="ECO:0000256" key="3">
    <source>
        <dbReference type="ARBA" id="ARBA00022598"/>
    </source>
</evidence>
<proteinExistence type="inferred from homology"/>
<dbReference type="InterPro" id="IPR050058">
    <property type="entry name" value="Ala-tRNA_ligase"/>
</dbReference>
<dbReference type="EC" id="6.1.1.7" evidence="11"/>
<evidence type="ECO:0000256" key="6">
    <source>
        <dbReference type="ARBA" id="ARBA00022884"/>
    </source>
</evidence>
<dbReference type="HAMAP" id="MF_00036_B">
    <property type="entry name" value="Ala_tRNA_synth_B"/>
    <property type="match status" value="1"/>
</dbReference>
<dbReference type="GO" id="GO:0005524">
    <property type="term" value="F:ATP binding"/>
    <property type="evidence" value="ECO:0007669"/>
    <property type="project" value="UniProtKB-UniRule"/>
</dbReference>
<dbReference type="GO" id="GO:0000049">
    <property type="term" value="F:tRNA binding"/>
    <property type="evidence" value="ECO:0007669"/>
    <property type="project" value="UniProtKB-KW"/>
</dbReference>
<feature type="binding site" evidence="11">
    <location>
        <position position="570"/>
    </location>
    <ligand>
        <name>Zn(2+)</name>
        <dbReference type="ChEBI" id="CHEBI:29105"/>
    </ligand>
</feature>
<comment type="cofactor">
    <cofactor evidence="11">
        <name>Zn(2+)</name>
        <dbReference type="ChEBI" id="CHEBI:29105"/>
    </cofactor>
    <text evidence="11">Binds 1 zinc ion per subunit.</text>
</comment>
<gene>
    <name evidence="11 13" type="primary">alaS</name>
    <name evidence="13" type="ORF">EHE19_014555</name>
</gene>
<evidence type="ECO:0000256" key="7">
    <source>
        <dbReference type="ARBA" id="ARBA00022917"/>
    </source>
</evidence>
<evidence type="ECO:0000256" key="4">
    <source>
        <dbReference type="ARBA" id="ARBA00022741"/>
    </source>
</evidence>
<dbReference type="Proteomes" id="UP000306409">
    <property type="component" value="Chromosome"/>
</dbReference>
<dbReference type="Gene3D" id="3.30.54.20">
    <property type="match status" value="1"/>
</dbReference>
<keyword evidence="11" id="KW-0479">Metal-binding</keyword>
<dbReference type="SUPFAM" id="SSF55681">
    <property type="entry name" value="Class II aaRS and biotin synthetases"/>
    <property type="match status" value="1"/>
</dbReference>
<dbReference type="SUPFAM" id="SSF55186">
    <property type="entry name" value="ThrRS/AlaRS common domain"/>
    <property type="match status" value="1"/>
</dbReference>
<keyword evidence="4 11" id="KW-0547">Nucleotide-binding</keyword>
<dbReference type="AlphaFoldDB" id="A0A4U7JJI6"/>
<dbReference type="PANTHER" id="PTHR11777:SF9">
    <property type="entry name" value="ALANINE--TRNA LIGASE, CYTOPLASMIC"/>
    <property type="match status" value="1"/>
</dbReference>
<evidence type="ECO:0000313" key="14">
    <source>
        <dbReference type="Proteomes" id="UP000306409"/>
    </source>
</evidence>
<evidence type="ECO:0000256" key="11">
    <source>
        <dbReference type="HAMAP-Rule" id="MF_00036"/>
    </source>
</evidence>
<dbReference type="GO" id="GO:0008270">
    <property type="term" value="F:zinc ion binding"/>
    <property type="evidence" value="ECO:0007669"/>
    <property type="project" value="UniProtKB-UniRule"/>
</dbReference>
<comment type="catalytic activity">
    <reaction evidence="10 11">
        <text>tRNA(Ala) + L-alanine + ATP = L-alanyl-tRNA(Ala) + AMP + diphosphate</text>
        <dbReference type="Rhea" id="RHEA:12540"/>
        <dbReference type="Rhea" id="RHEA-COMP:9657"/>
        <dbReference type="Rhea" id="RHEA-COMP:9923"/>
        <dbReference type="ChEBI" id="CHEBI:30616"/>
        <dbReference type="ChEBI" id="CHEBI:33019"/>
        <dbReference type="ChEBI" id="CHEBI:57972"/>
        <dbReference type="ChEBI" id="CHEBI:78442"/>
        <dbReference type="ChEBI" id="CHEBI:78497"/>
        <dbReference type="ChEBI" id="CHEBI:456215"/>
        <dbReference type="EC" id="6.1.1.7"/>
    </reaction>
</comment>
<evidence type="ECO:0000256" key="9">
    <source>
        <dbReference type="ARBA" id="ARBA00024779"/>
    </source>
</evidence>
<dbReference type="OrthoDB" id="9803884at2"/>
<dbReference type="Pfam" id="PF07973">
    <property type="entry name" value="tRNA_SAD"/>
    <property type="match status" value="1"/>
</dbReference>
<dbReference type="InterPro" id="IPR009000">
    <property type="entry name" value="Transl_B-barrel_sf"/>
</dbReference>
<keyword evidence="8 11" id="KW-0030">Aminoacyl-tRNA synthetase</keyword>
<dbReference type="KEGG" id="rher:EHE19_014555"/>
<dbReference type="SUPFAM" id="SSF50447">
    <property type="entry name" value="Translation proteins"/>
    <property type="match status" value="1"/>
</dbReference>
<dbReference type="InterPro" id="IPR018164">
    <property type="entry name" value="Ala-tRNA-synth_IIc_N"/>
</dbReference>
<comment type="domain">
    <text evidence="11">Consists of three domains; the N-terminal catalytic domain, the editing domain and the C-terminal C-Ala domain. The editing domain removes incorrectly charged amino acids, while the C-Ala domain, along with tRNA(Ala), serves as a bridge to cooperatively bring together the editing and aminoacylation centers thus stimulating deacylation of misacylated tRNAs.</text>
</comment>
<evidence type="ECO:0000313" key="13">
    <source>
        <dbReference type="EMBL" id="QNU66092.1"/>
    </source>
</evidence>
<evidence type="ECO:0000256" key="10">
    <source>
        <dbReference type="ARBA" id="ARBA00048300"/>
    </source>
</evidence>
<evidence type="ECO:0000256" key="1">
    <source>
        <dbReference type="ARBA" id="ARBA00008226"/>
    </source>
</evidence>
<evidence type="ECO:0000259" key="12">
    <source>
        <dbReference type="PROSITE" id="PS50860"/>
    </source>
</evidence>
<keyword evidence="2 11" id="KW-0820">tRNA-binding</keyword>
<dbReference type="PRINTS" id="PR00980">
    <property type="entry name" value="TRNASYNTHALA"/>
</dbReference>
<dbReference type="GO" id="GO:0016740">
    <property type="term" value="F:transferase activity"/>
    <property type="evidence" value="ECO:0007669"/>
    <property type="project" value="UniProtKB-ARBA"/>
</dbReference>
<dbReference type="InterPro" id="IPR045864">
    <property type="entry name" value="aa-tRNA-synth_II/BPL/LPL"/>
</dbReference>
<keyword evidence="11" id="KW-0862">Zinc</keyword>
<dbReference type="FunFam" id="3.30.980.10:FF:000004">
    <property type="entry name" value="Alanine--tRNA ligase, cytoplasmic"/>
    <property type="match status" value="1"/>
</dbReference>
<feature type="binding site" evidence="11">
    <location>
        <position position="672"/>
    </location>
    <ligand>
        <name>Zn(2+)</name>
        <dbReference type="ChEBI" id="CHEBI:29105"/>
    </ligand>
</feature>
<dbReference type="Gene3D" id="2.40.30.130">
    <property type="match status" value="1"/>
</dbReference>
<protein>
    <recommendedName>
        <fullName evidence="11">Alanine--tRNA ligase</fullName>
        <ecNumber evidence="11">6.1.1.7</ecNumber>
    </recommendedName>
    <alternativeName>
        <fullName evidence="11">Alanyl-tRNA synthetase</fullName>
        <shortName evidence="11">AlaRS</shortName>
    </alternativeName>
</protein>
<keyword evidence="6 11" id="KW-0694">RNA-binding</keyword>
<keyword evidence="5 11" id="KW-0067">ATP-binding</keyword>
<keyword evidence="14" id="KW-1185">Reference proteome</keyword>
<dbReference type="InterPro" id="IPR023033">
    <property type="entry name" value="Ala_tRNA_ligase_euk/bac"/>
</dbReference>
<dbReference type="Gene3D" id="3.30.980.10">
    <property type="entry name" value="Threonyl-trna Synthetase, Chain A, domain 2"/>
    <property type="match status" value="1"/>
</dbReference>
<evidence type="ECO:0000256" key="8">
    <source>
        <dbReference type="ARBA" id="ARBA00023146"/>
    </source>
</evidence>
<dbReference type="GO" id="GO:0140096">
    <property type="term" value="F:catalytic activity, acting on a protein"/>
    <property type="evidence" value="ECO:0007669"/>
    <property type="project" value="UniProtKB-ARBA"/>
</dbReference>
<reference evidence="13 14" key="1">
    <citation type="submission" date="2020-09" db="EMBL/GenBank/DDBJ databases">
        <title>Characterization and genome sequencing of Ruminiclostridium sp. nov. MA18.</title>
        <authorList>
            <person name="Rettenmaier R."/>
            <person name="Kowollik M.-L."/>
            <person name="Liebl W."/>
            <person name="Zverlov V."/>
        </authorList>
    </citation>
    <scope>NUCLEOTIDE SEQUENCE [LARGE SCALE GENOMIC DNA]</scope>
    <source>
        <strain evidence="13 14">MA18</strain>
    </source>
</reference>
<keyword evidence="11" id="KW-0963">Cytoplasm</keyword>
<comment type="function">
    <text evidence="9 11">Catalyzes the attachment of alanine to tRNA(Ala) in a two-step reaction: alanine is first activated by ATP to form Ala-AMP and then transferred to the acceptor end of tRNA(Ala). Also edits incorrectly charged Ser-tRNA(Ala) and Gly-tRNA(Ala) via its editing domain.</text>
</comment>
<dbReference type="NCBIfam" id="TIGR00344">
    <property type="entry name" value="alaS"/>
    <property type="match status" value="1"/>
</dbReference>
<keyword evidence="3 11" id="KW-0436">Ligase</keyword>
<dbReference type="InterPro" id="IPR018162">
    <property type="entry name" value="Ala-tRNA-ligase_IIc_anticod-bd"/>
</dbReference>
<organism evidence="13 14">
    <name type="scientific">Ruminiclostridium herbifermentans</name>
    <dbReference type="NCBI Taxonomy" id="2488810"/>
    <lineage>
        <taxon>Bacteria</taxon>
        <taxon>Bacillati</taxon>
        <taxon>Bacillota</taxon>
        <taxon>Clostridia</taxon>
        <taxon>Eubacteriales</taxon>
        <taxon>Oscillospiraceae</taxon>
        <taxon>Ruminiclostridium</taxon>
    </lineage>
</organism>
<dbReference type="InterPro" id="IPR018163">
    <property type="entry name" value="Thr/Ala-tRNA-synth_IIc_edit"/>
</dbReference>
<dbReference type="PROSITE" id="PS50860">
    <property type="entry name" value="AA_TRNA_LIGASE_II_ALA"/>
    <property type="match status" value="1"/>
</dbReference>
<dbReference type="GO" id="GO:0004813">
    <property type="term" value="F:alanine-tRNA ligase activity"/>
    <property type="evidence" value="ECO:0007669"/>
    <property type="project" value="UniProtKB-UniRule"/>
</dbReference>
<accession>A0A4U7JJI6</accession>
<dbReference type="SUPFAM" id="SSF101353">
    <property type="entry name" value="Putative anticodon-binding domain of alanyl-tRNA synthetase (AlaRS)"/>
    <property type="match status" value="1"/>
</dbReference>